<dbReference type="AlphaFoldDB" id="A0A7X2H500"/>
<dbReference type="EMBL" id="WJXB01000002">
    <property type="protein sequence ID" value="MRN52818.1"/>
    <property type="molecule type" value="Genomic_DNA"/>
</dbReference>
<sequence>MEQTNNTLILDLWDVHNIRVNVEDNSMSFVEAVETEARTQGVQVFGAKEVVLPVMHLYLKGNILEALSQMKQ</sequence>
<organism evidence="1 2">
    <name type="scientific">Paenibacillus monticola</name>
    <dbReference type="NCBI Taxonomy" id="2666075"/>
    <lineage>
        <taxon>Bacteria</taxon>
        <taxon>Bacillati</taxon>
        <taxon>Bacillota</taxon>
        <taxon>Bacilli</taxon>
        <taxon>Bacillales</taxon>
        <taxon>Paenibacillaceae</taxon>
        <taxon>Paenibacillus</taxon>
    </lineage>
</organism>
<protein>
    <submittedName>
        <fullName evidence="1">Uncharacterized protein</fullName>
    </submittedName>
</protein>
<dbReference type="RefSeq" id="WP_154117824.1">
    <property type="nucleotide sequence ID" value="NZ_WJXB01000002.1"/>
</dbReference>
<name>A0A7X2H500_9BACL</name>
<accession>A0A7X2H500</accession>
<gene>
    <name evidence="1" type="ORF">GJB61_07375</name>
</gene>
<dbReference type="Proteomes" id="UP000463051">
    <property type="component" value="Unassembled WGS sequence"/>
</dbReference>
<comment type="caution">
    <text evidence="1">The sequence shown here is derived from an EMBL/GenBank/DDBJ whole genome shotgun (WGS) entry which is preliminary data.</text>
</comment>
<evidence type="ECO:0000313" key="1">
    <source>
        <dbReference type="EMBL" id="MRN52818.1"/>
    </source>
</evidence>
<evidence type="ECO:0000313" key="2">
    <source>
        <dbReference type="Proteomes" id="UP000463051"/>
    </source>
</evidence>
<proteinExistence type="predicted"/>
<reference evidence="1 2" key="1">
    <citation type="submission" date="2019-11" db="EMBL/GenBank/DDBJ databases">
        <title>Paenibacillus monticola sp. nov., a novel PGPR strain isolated from mountain sample in China.</title>
        <authorList>
            <person name="Zhao Q."/>
            <person name="Li H.-P."/>
            <person name="Zhang J.-L."/>
        </authorList>
    </citation>
    <scope>NUCLEOTIDE SEQUENCE [LARGE SCALE GENOMIC DNA]</scope>
    <source>
        <strain evidence="1 2">LC-T2</strain>
    </source>
</reference>
<keyword evidence="2" id="KW-1185">Reference proteome</keyword>